<accession>A0A0C2CZE6</accession>
<proteinExistence type="predicted"/>
<name>A0A0C2CZE6_9BACT</name>
<dbReference type="NCBIfam" id="TIGR02174">
    <property type="entry name" value="CXXU_selWTH"/>
    <property type="match status" value="1"/>
</dbReference>
<dbReference type="EMBL" id="JMCC02000039">
    <property type="protein sequence ID" value="KIG16346.1"/>
    <property type="molecule type" value="Genomic_DNA"/>
</dbReference>
<dbReference type="InterPro" id="IPR036249">
    <property type="entry name" value="Thioredoxin-like_sf"/>
</dbReference>
<dbReference type="Pfam" id="PF10262">
    <property type="entry name" value="Rdx"/>
    <property type="match status" value="1"/>
</dbReference>
<evidence type="ECO:0000313" key="2">
    <source>
        <dbReference type="EMBL" id="KIG16346.1"/>
    </source>
</evidence>
<dbReference type="Proteomes" id="UP000031599">
    <property type="component" value="Unassembled WGS sequence"/>
</dbReference>
<organism evidence="2 3">
    <name type="scientific">Enhygromyxa salina</name>
    <dbReference type="NCBI Taxonomy" id="215803"/>
    <lineage>
        <taxon>Bacteria</taxon>
        <taxon>Pseudomonadati</taxon>
        <taxon>Myxococcota</taxon>
        <taxon>Polyangia</taxon>
        <taxon>Nannocystales</taxon>
        <taxon>Nannocystaceae</taxon>
        <taxon>Enhygromyxa</taxon>
    </lineage>
</organism>
<evidence type="ECO:0000313" key="3">
    <source>
        <dbReference type="Proteomes" id="UP000031599"/>
    </source>
</evidence>
<comment type="caution">
    <text evidence="2">The sequence shown here is derived from an EMBL/GenBank/DDBJ whole genome shotgun (WGS) entry which is preliminary data.</text>
</comment>
<gene>
    <name evidence="2" type="ORF">DB30_04513</name>
</gene>
<evidence type="ECO:0008006" key="4">
    <source>
        <dbReference type="Google" id="ProtNLM"/>
    </source>
</evidence>
<dbReference type="SUPFAM" id="SSF52833">
    <property type="entry name" value="Thioredoxin-like"/>
    <property type="match status" value="1"/>
</dbReference>
<sequence length="56" mass="6287">MAELEGKFPGEFDIELVEGDRGAFEVELDGVLIYSKLATRQFPRYAELPALITDLL</sequence>
<dbReference type="Gene3D" id="3.40.30.10">
    <property type="entry name" value="Glutaredoxin"/>
    <property type="match status" value="1"/>
</dbReference>
<dbReference type="AlphaFoldDB" id="A0A0C2CZE6"/>
<reference evidence="2 3" key="1">
    <citation type="submission" date="2014-12" db="EMBL/GenBank/DDBJ databases">
        <title>Genome assembly of Enhygromyxa salina DSM 15201.</title>
        <authorList>
            <person name="Sharma G."/>
            <person name="Subramanian S."/>
        </authorList>
    </citation>
    <scope>NUCLEOTIDE SEQUENCE [LARGE SCALE GENOMIC DNA]</scope>
    <source>
        <strain evidence="2 3">DSM 15201</strain>
    </source>
</reference>
<keyword evidence="1" id="KW-0676">Redox-active center</keyword>
<dbReference type="InterPro" id="IPR011893">
    <property type="entry name" value="Selenoprotein_Rdx-typ"/>
</dbReference>
<protein>
    <recommendedName>
        <fullName evidence="4">Rdx family protein</fullName>
    </recommendedName>
</protein>
<evidence type="ECO:0000256" key="1">
    <source>
        <dbReference type="ARBA" id="ARBA00023284"/>
    </source>
</evidence>